<keyword evidence="5" id="KW-0472">Membrane</keyword>
<dbReference type="AlphaFoldDB" id="A0A413XEQ4"/>
<dbReference type="InterPro" id="IPR043128">
    <property type="entry name" value="Rev_trsase/Diguanyl_cyclase"/>
</dbReference>
<reference evidence="6" key="1">
    <citation type="submission" date="2022-01" db="EMBL/GenBank/DDBJ databases">
        <title>Novel bile acid biosynthetic pathways are enriched in the microbiome of centenarians.</title>
        <authorList>
            <person name="Sato Y."/>
            <person name="Atarashi K."/>
            <person name="Plichta R.D."/>
            <person name="Arai Y."/>
            <person name="Sasajima S."/>
            <person name="Kearney M.S."/>
            <person name="Suda W."/>
            <person name="Takeshita K."/>
            <person name="Sasaki T."/>
            <person name="Okamoto S."/>
            <person name="Skelly N.A."/>
            <person name="Okamura Y."/>
            <person name="Vlamakis H."/>
            <person name="Li Y."/>
            <person name="Tanoue T."/>
            <person name="Takei H."/>
            <person name="Nittono H."/>
            <person name="Narushima S."/>
            <person name="Irie J."/>
            <person name="Itoh H."/>
            <person name="Moriya K."/>
            <person name="Sugiura Y."/>
            <person name="Suematsu M."/>
            <person name="Moritoki N."/>
            <person name="Shibata S."/>
            <person name="Littman R.D."/>
            <person name="Fischbach A.M."/>
            <person name="Uwamino Y."/>
            <person name="Inoue T."/>
            <person name="Honda A."/>
            <person name="Hattori M."/>
            <person name="Murai T."/>
            <person name="Xavier J.R."/>
            <person name="Hirose N."/>
            <person name="Honda K."/>
        </authorList>
    </citation>
    <scope>NUCLEOTIDE SEQUENCE</scope>
    <source>
        <strain evidence="6">CE91-St55</strain>
    </source>
</reference>
<organism evidence="6 7">
    <name type="scientific">Hungatella hathewayi</name>
    <dbReference type="NCBI Taxonomy" id="154046"/>
    <lineage>
        <taxon>Bacteria</taxon>
        <taxon>Bacillati</taxon>
        <taxon>Bacillota</taxon>
        <taxon>Clostridia</taxon>
        <taxon>Lachnospirales</taxon>
        <taxon>Lachnospiraceae</taxon>
        <taxon>Hungatella</taxon>
    </lineage>
</organism>
<dbReference type="InterPro" id="IPR033479">
    <property type="entry name" value="dCache_1"/>
</dbReference>
<comment type="caution">
    <text evidence="6">The sequence shown here is derived from an EMBL/GenBank/DDBJ whole genome shotgun (WGS) entry which is preliminary data.</text>
</comment>
<keyword evidence="4" id="KW-1133">Transmembrane helix</keyword>
<dbReference type="EMBL" id="BQNJ01000001">
    <property type="protein sequence ID" value="GKG99600.1"/>
    <property type="molecule type" value="Genomic_DNA"/>
</dbReference>
<sequence>MGKNRELLKTNVLVSVILIFGFVVTAFFSYQANYEASLNNIEQVASLTTEGIYYQLTALFTKPINISITMAHDSLLVDHLENEADNLEDEAYAWKIKTYLKTYREKYDFDSVFLVSAQTNRYYNFNGVDRVLTEDEPENNWYFSMLKNDLEYSVNVDNDEVNGADNAITVFVNCKIFGPDEDFLGVVGVGMRVSYLKEFLKEYEEKYHLNACLVDGDGKIEISSEHTGYNKTDWFEICGQEEIRGRVLEWKEDSSNLELWTKTGVGGQERSYIVSRYIPELTWHLIVEQNNGMMVREIKARLYQTGFIIAAIIITVLLVITTVLRNFNRQITQLIEERQDAFKRATEQLYDNIYELNITKNRSANKLTEQYFESLGAGNLPYDQGLKVIAEKQIKEEYRAGYIAAFTPQNVIREYEKGNSHLRYDFMITQDGNGYFWMRIDAYIFFSQEDGCLHMFTYRKNIESEKEKEILASIDEMTGFLTKTETERKIAALLSAKTDGIYAFFLFDIDNFKQANDSCGHAFGDFCIKEFTSIIRKHFRAEDVLGRIGGDEFAVFLSAPDGGWIEGKAKELSQALQVTCEKENKSWSMSASIGVSIAPGAGADFDTLYQNADEALYQTKQRGKNGYTIV</sequence>
<dbReference type="GO" id="GO:0052621">
    <property type="term" value="F:diguanylate cyclase activity"/>
    <property type="evidence" value="ECO:0007669"/>
    <property type="project" value="TreeGrafter"/>
</dbReference>
<evidence type="ECO:0000313" key="6">
    <source>
        <dbReference type="EMBL" id="GKG99600.1"/>
    </source>
</evidence>
<dbReference type="NCBIfam" id="TIGR00254">
    <property type="entry name" value="GGDEF"/>
    <property type="match status" value="1"/>
</dbReference>
<dbReference type="Pfam" id="PF02743">
    <property type="entry name" value="dCache_1"/>
    <property type="match status" value="1"/>
</dbReference>
<keyword evidence="2" id="KW-1003">Cell membrane</keyword>
<protein>
    <submittedName>
        <fullName evidence="6">Uncharacterized protein</fullName>
    </submittedName>
</protein>
<comment type="subcellular location">
    <subcellularLocation>
        <location evidence="1">Cell membrane</location>
        <topology evidence="1">Multi-pass membrane protein</topology>
    </subcellularLocation>
</comment>
<dbReference type="Gene3D" id="3.30.450.20">
    <property type="entry name" value="PAS domain"/>
    <property type="match status" value="1"/>
</dbReference>
<dbReference type="GO" id="GO:0005886">
    <property type="term" value="C:plasma membrane"/>
    <property type="evidence" value="ECO:0007669"/>
    <property type="project" value="UniProtKB-SubCell"/>
</dbReference>
<dbReference type="Pfam" id="PF00990">
    <property type="entry name" value="GGDEF"/>
    <property type="match status" value="1"/>
</dbReference>
<evidence type="ECO:0000256" key="4">
    <source>
        <dbReference type="ARBA" id="ARBA00022989"/>
    </source>
</evidence>
<dbReference type="Gene3D" id="3.30.70.270">
    <property type="match status" value="1"/>
</dbReference>
<dbReference type="InterPro" id="IPR000160">
    <property type="entry name" value="GGDEF_dom"/>
</dbReference>
<evidence type="ECO:0000313" key="7">
    <source>
        <dbReference type="Proteomes" id="UP001055091"/>
    </source>
</evidence>
<dbReference type="Proteomes" id="UP001055091">
    <property type="component" value="Unassembled WGS sequence"/>
</dbReference>
<name>A0A413XEQ4_9FIRM</name>
<dbReference type="SUPFAM" id="SSF55073">
    <property type="entry name" value="Nucleotide cyclase"/>
    <property type="match status" value="1"/>
</dbReference>
<keyword evidence="3" id="KW-0812">Transmembrane</keyword>
<proteinExistence type="predicted"/>
<accession>A0A413XEQ4</accession>
<dbReference type="InterPro" id="IPR050469">
    <property type="entry name" value="Diguanylate_Cyclase"/>
</dbReference>
<dbReference type="SMART" id="SM00267">
    <property type="entry name" value="GGDEF"/>
    <property type="match status" value="1"/>
</dbReference>
<evidence type="ECO:0000256" key="5">
    <source>
        <dbReference type="ARBA" id="ARBA00023136"/>
    </source>
</evidence>
<dbReference type="PROSITE" id="PS50887">
    <property type="entry name" value="GGDEF"/>
    <property type="match status" value="1"/>
</dbReference>
<dbReference type="PANTHER" id="PTHR45138:SF9">
    <property type="entry name" value="DIGUANYLATE CYCLASE DGCM-RELATED"/>
    <property type="match status" value="1"/>
</dbReference>
<evidence type="ECO:0000256" key="1">
    <source>
        <dbReference type="ARBA" id="ARBA00004651"/>
    </source>
</evidence>
<gene>
    <name evidence="6" type="ORF">CE91St55_15820</name>
</gene>
<dbReference type="PANTHER" id="PTHR45138">
    <property type="entry name" value="REGULATORY COMPONENTS OF SENSORY TRANSDUCTION SYSTEM"/>
    <property type="match status" value="1"/>
</dbReference>
<dbReference type="RefSeq" id="WP_118076702.1">
    <property type="nucleotide sequence ID" value="NZ_BQNJ01000001.1"/>
</dbReference>
<evidence type="ECO:0000256" key="3">
    <source>
        <dbReference type="ARBA" id="ARBA00022692"/>
    </source>
</evidence>
<dbReference type="InterPro" id="IPR029787">
    <property type="entry name" value="Nucleotide_cyclase"/>
</dbReference>
<evidence type="ECO:0000256" key="2">
    <source>
        <dbReference type="ARBA" id="ARBA00022475"/>
    </source>
</evidence>
<dbReference type="CDD" id="cd01949">
    <property type="entry name" value="GGDEF"/>
    <property type="match status" value="1"/>
</dbReference>